<organism evidence="1 2">
    <name type="scientific">Caerostris extrusa</name>
    <name type="common">Bark spider</name>
    <name type="synonym">Caerostris bankana</name>
    <dbReference type="NCBI Taxonomy" id="172846"/>
    <lineage>
        <taxon>Eukaryota</taxon>
        <taxon>Metazoa</taxon>
        <taxon>Ecdysozoa</taxon>
        <taxon>Arthropoda</taxon>
        <taxon>Chelicerata</taxon>
        <taxon>Arachnida</taxon>
        <taxon>Araneae</taxon>
        <taxon>Araneomorphae</taxon>
        <taxon>Entelegynae</taxon>
        <taxon>Araneoidea</taxon>
        <taxon>Araneidae</taxon>
        <taxon>Caerostris</taxon>
    </lineage>
</organism>
<proteinExistence type="predicted"/>
<accession>A0AAV4NM00</accession>
<name>A0AAV4NM00_CAEEX</name>
<keyword evidence="2" id="KW-1185">Reference proteome</keyword>
<evidence type="ECO:0000313" key="1">
    <source>
        <dbReference type="EMBL" id="GIX85837.1"/>
    </source>
</evidence>
<comment type="caution">
    <text evidence="1">The sequence shown here is derived from an EMBL/GenBank/DDBJ whole genome shotgun (WGS) entry which is preliminary data.</text>
</comment>
<evidence type="ECO:0000313" key="2">
    <source>
        <dbReference type="Proteomes" id="UP001054945"/>
    </source>
</evidence>
<dbReference type="EMBL" id="BPLR01003546">
    <property type="protein sequence ID" value="GIX85837.1"/>
    <property type="molecule type" value="Genomic_DNA"/>
</dbReference>
<dbReference type="Proteomes" id="UP001054945">
    <property type="component" value="Unassembled WGS sequence"/>
</dbReference>
<gene>
    <name evidence="1" type="ORF">CEXT_247341</name>
</gene>
<sequence>MHVTSENRDCSKRHISGIESRTVIAQVHKLYVTSESSTTAVEAHKWIQQSRTVICMQEKSQIV</sequence>
<dbReference type="AlphaFoldDB" id="A0AAV4NM00"/>
<protein>
    <submittedName>
        <fullName evidence="1">Uncharacterized protein</fullName>
    </submittedName>
</protein>
<feature type="non-terminal residue" evidence="1">
    <location>
        <position position="63"/>
    </location>
</feature>
<reference evidence="1 2" key="1">
    <citation type="submission" date="2021-06" db="EMBL/GenBank/DDBJ databases">
        <title>Caerostris extrusa draft genome.</title>
        <authorList>
            <person name="Kono N."/>
            <person name="Arakawa K."/>
        </authorList>
    </citation>
    <scope>NUCLEOTIDE SEQUENCE [LARGE SCALE GENOMIC DNA]</scope>
</reference>